<dbReference type="EMBL" id="KQ965744">
    <property type="protein sequence ID" value="KXS17886.1"/>
    <property type="molecule type" value="Genomic_DNA"/>
</dbReference>
<dbReference type="PANTHER" id="PTHR30468:SF9">
    <property type="entry name" value="ALPHA-KETOGLUTARATE-DEPENDENT TAURINE DIOXYGENASE (AFU_ORTHOLOGUE AFUA_3G01010)"/>
    <property type="match status" value="1"/>
</dbReference>
<evidence type="ECO:0000313" key="8">
    <source>
        <dbReference type="EMBL" id="KXS17886.1"/>
    </source>
</evidence>
<dbReference type="OMA" id="GGASQWH"/>
<feature type="region of interest" description="Disordered" evidence="6">
    <location>
        <begin position="1"/>
        <end position="31"/>
    </location>
</feature>
<evidence type="ECO:0000256" key="1">
    <source>
        <dbReference type="ARBA" id="ARBA00005896"/>
    </source>
</evidence>
<dbReference type="Pfam" id="PF02668">
    <property type="entry name" value="TauD"/>
    <property type="match status" value="1"/>
</dbReference>
<dbReference type="PANTHER" id="PTHR30468">
    <property type="entry name" value="ALPHA-KETOGLUTARATE-DEPENDENT SULFONATE DIOXYGENASE"/>
    <property type="match status" value="1"/>
</dbReference>
<protein>
    <submittedName>
        <fullName evidence="8">TauD-domain-containing protein</fullName>
    </submittedName>
</protein>
<gene>
    <name evidence="8" type="ORF">M427DRAFT_68078</name>
</gene>
<keyword evidence="9" id="KW-1185">Reference proteome</keyword>
<accession>A0A139AM82</accession>
<dbReference type="InterPro" id="IPR003819">
    <property type="entry name" value="TauD/TfdA-like"/>
</dbReference>
<evidence type="ECO:0000259" key="7">
    <source>
        <dbReference type="Pfam" id="PF02668"/>
    </source>
</evidence>
<evidence type="ECO:0000256" key="2">
    <source>
        <dbReference type="ARBA" id="ARBA00022723"/>
    </source>
</evidence>
<evidence type="ECO:0000313" key="9">
    <source>
        <dbReference type="Proteomes" id="UP000070544"/>
    </source>
</evidence>
<evidence type="ECO:0000256" key="4">
    <source>
        <dbReference type="ARBA" id="ARBA00023002"/>
    </source>
</evidence>
<keyword evidence="5" id="KW-0408">Iron</keyword>
<evidence type="ECO:0000256" key="5">
    <source>
        <dbReference type="ARBA" id="ARBA00023004"/>
    </source>
</evidence>
<dbReference type="SUPFAM" id="SSF51197">
    <property type="entry name" value="Clavaminate synthase-like"/>
    <property type="match status" value="1"/>
</dbReference>
<dbReference type="GO" id="GO:0005737">
    <property type="term" value="C:cytoplasm"/>
    <property type="evidence" value="ECO:0007669"/>
    <property type="project" value="TreeGrafter"/>
</dbReference>
<feature type="domain" description="TauD/TfdA-like" evidence="7">
    <location>
        <begin position="43"/>
        <end position="292"/>
    </location>
</feature>
<dbReference type="Gene3D" id="3.60.130.10">
    <property type="entry name" value="Clavaminate synthase-like"/>
    <property type="match status" value="1"/>
</dbReference>
<dbReference type="GO" id="GO:0046872">
    <property type="term" value="F:metal ion binding"/>
    <property type="evidence" value="ECO:0007669"/>
    <property type="project" value="UniProtKB-KW"/>
</dbReference>
<sequence>MSAQVQVPAPSPFKAKPAKRTHLAGTKGDPQKKSLFSAAKEVINLTPAIGTEIVGLQLKDLNDQQAEDLALLIAERGVVFFRDQDLTIEQQRNLGLKWGKLNDRTPGPNAGGYADVQKIHVDANTVKGAEFWHQDHSADEEPATITFLQIRDVPEGGAGGDTVWSSLYSAYDKLSPAFRARLEGLETLQEGAYYPTDASYVPARGVQPLVRTHPVTGWKHLFVNQAWVKQIKGFTRAESDLIVNYLNNHIARGVEFQVRFKWTKNSVALWDNRSTQHTAIWDYFPASRTGTRVVVHGDKSFFDPKSKSRNEALGIPDTPSWRHDIANSLADIAGRNSWGIKFTGDSKGPFKL</sequence>
<evidence type="ECO:0000256" key="6">
    <source>
        <dbReference type="SAM" id="MobiDB-lite"/>
    </source>
</evidence>
<evidence type="ECO:0000256" key="3">
    <source>
        <dbReference type="ARBA" id="ARBA00022964"/>
    </source>
</evidence>
<dbReference type="Proteomes" id="UP000070544">
    <property type="component" value="Unassembled WGS sequence"/>
</dbReference>
<name>A0A139AM82_GONPJ</name>
<organism evidence="8 9">
    <name type="scientific">Gonapodya prolifera (strain JEL478)</name>
    <name type="common">Monoblepharis prolifera</name>
    <dbReference type="NCBI Taxonomy" id="1344416"/>
    <lineage>
        <taxon>Eukaryota</taxon>
        <taxon>Fungi</taxon>
        <taxon>Fungi incertae sedis</taxon>
        <taxon>Chytridiomycota</taxon>
        <taxon>Chytridiomycota incertae sedis</taxon>
        <taxon>Monoblepharidomycetes</taxon>
        <taxon>Monoblepharidales</taxon>
        <taxon>Gonapodyaceae</taxon>
        <taxon>Gonapodya</taxon>
    </lineage>
</organism>
<reference evidence="8 9" key="1">
    <citation type="journal article" date="2015" name="Genome Biol. Evol.">
        <title>Phylogenomic analyses indicate that early fungi evolved digesting cell walls of algal ancestors of land plants.</title>
        <authorList>
            <person name="Chang Y."/>
            <person name="Wang S."/>
            <person name="Sekimoto S."/>
            <person name="Aerts A.L."/>
            <person name="Choi C."/>
            <person name="Clum A."/>
            <person name="LaButti K.M."/>
            <person name="Lindquist E.A."/>
            <person name="Yee Ngan C."/>
            <person name="Ohm R.A."/>
            <person name="Salamov A.A."/>
            <person name="Grigoriev I.V."/>
            <person name="Spatafora J.W."/>
            <person name="Berbee M.L."/>
        </authorList>
    </citation>
    <scope>NUCLEOTIDE SEQUENCE [LARGE SCALE GENOMIC DNA]</scope>
    <source>
        <strain evidence="8 9">JEL478</strain>
    </source>
</reference>
<keyword evidence="4" id="KW-0560">Oxidoreductase</keyword>
<dbReference type="OrthoDB" id="10257314at2759"/>
<keyword evidence="3" id="KW-0223">Dioxygenase</keyword>
<dbReference type="STRING" id="1344416.A0A139AM82"/>
<dbReference type="InterPro" id="IPR051323">
    <property type="entry name" value="AtsK-like"/>
</dbReference>
<dbReference type="AlphaFoldDB" id="A0A139AM82"/>
<proteinExistence type="inferred from homology"/>
<comment type="similarity">
    <text evidence="1">Belongs to the TfdA dioxygenase family.</text>
</comment>
<dbReference type="InterPro" id="IPR042098">
    <property type="entry name" value="TauD-like_sf"/>
</dbReference>
<dbReference type="GO" id="GO:0016706">
    <property type="term" value="F:2-oxoglutarate-dependent dioxygenase activity"/>
    <property type="evidence" value="ECO:0007669"/>
    <property type="project" value="TreeGrafter"/>
</dbReference>
<keyword evidence="2" id="KW-0479">Metal-binding</keyword>